<dbReference type="SFLD" id="SFLDG01086">
    <property type="entry name" value="elongater_protein-like"/>
    <property type="match status" value="1"/>
</dbReference>
<dbReference type="GO" id="GO:0046872">
    <property type="term" value="F:metal ion binding"/>
    <property type="evidence" value="ECO:0007669"/>
    <property type="project" value="UniProtKB-KW"/>
</dbReference>
<dbReference type="InterPro" id="IPR032432">
    <property type="entry name" value="Radical_SAM_C"/>
</dbReference>
<keyword evidence="3" id="KW-0949">S-adenosyl-L-methionine</keyword>
<accession>A0A644XQK9</accession>
<evidence type="ECO:0000256" key="4">
    <source>
        <dbReference type="ARBA" id="ARBA00022723"/>
    </source>
</evidence>
<dbReference type="InterPro" id="IPR006638">
    <property type="entry name" value="Elp3/MiaA/NifB-like_rSAM"/>
</dbReference>
<dbReference type="SFLD" id="SFLDS00029">
    <property type="entry name" value="Radical_SAM"/>
    <property type="match status" value="1"/>
</dbReference>
<dbReference type="Pfam" id="PF16199">
    <property type="entry name" value="Radical_SAM_C"/>
    <property type="match status" value="1"/>
</dbReference>
<dbReference type="SMART" id="SM00729">
    <property type="entry name" value="Elp3"/>
    <property type="match status" value="1"/>
</dbReference>
<name>A0A644XQK9_9ZZZZ</name>
<comment type="caution">
    <text evidence="8">The sequence shown here is derived from an EMBL/GenBank/DDBJ whole genome shotgun (WGS) entry which is preliminary data.</text>
</comment>
<dbReference type="InterPro" id="IPR058240">
    <property type="entry name" value="rSAM_sf"/>
</dbReference>
<keyword evidence="2" id="KW-0004">4Fe-4S</keyword>
<sequence>MNKHKPYTLLSDYLREKYGGRLQKVSVDAGFTCPNRDGSAGTEGCTYCDNAAFNPSYCSPEKSIRQQVLEGIEFHARRYRRAQQFLVYFQPYSNTYDDVAKLELLYSEALRIEGVAGISVSTRPDCFNEQVAGLLAGIAKEKVVLLELGIESVRGKTLERINRGHDFASTEKAFALAAEKKLFVTGHYIIGLPGECREEILADAAVLNRLPMNALKLHQLQIVRNTAMEKDFLERPEDYELFELPEYVDFIVSFAERLRSDLLIDRFAGEVPPAFLRAPDWGLIRYDQVLKMIEKKFAERNTYQGATRMI</sequence>
<protein>
    <recommendedName>
        <fullName evidence="7">Radical SAM core domain-containing protein</fullName>
    </recommendedName>
</protein>
<dbReference type="GO" id="GO:0003824">
    <property type="term" value="F:catalytic activity"/>
    <property type="evidence" value="ECO:0007669"/>
    <property type="project" value="InterPro"/>
</dbReference>
<keyword evidence="4" id="KW-0479">Metal-binding</keyword>
<organism evidence="8">
    <name type="scientific">bioreactor metagenome</name>
    <dbReference type="NCBI Taxonomy" id="1076179"/>
    <lineage>
        <taxon>unclassified sequences</taxon>
        <taxon>metagenomes</taxon>
        <taxon>ecological metagenomes</taxon>
    </lineage>
</organism>
<evidence type="ECO:0000256" key="1">
    <source>
        <dbReference type="ARBA" id="ARBA00001966"/>
    </source>
</evidence>
<evidence type="ECO:0000313" key="8">
    <source>
        <dbReference type="EMBL" id="MPM18061.1"/>
    </source>
</evidence>
<evidence type="ECO:0000256" key="6">
    <source>
        <dbReference type="ARBA" id="ARBA00023014"/>
    </source>
</evidence>
<proteinExistence type="predicted"/>
<dbReference type="NCBIfam" id="TIGR01212">
    <property type="entry name" value="TIGR01212 family radical SAM protein"/>
    <property type="match status" value="1"/>
</dbReference>
<reference evidence="8" key="1">
    <citation type="submission" date="2019-08" db="EMBL/GenBank/DDBJ databases">
        <authorList>
            <person name="Kucharzyk K."/>
            <person name="Murdoch R.W."/>
            <person name="Higgins S."/>
            <person name="Loffler F."/>
        </authorList>
    </citation>
    <scope>NUCLEOTIDE SEQUENCE</scope>
</reference>
<evidence type="ECO:0000256" key="5">
    <source>
        <dbReference type="ARBA" id="ARBA00023004"/>
    </source>
</evidence>
<dbReference type="PANTHER" id="PTHR11135:SF1">
    <property type="entry name" value="PROTEIN YHCC"/>
    <property type="match status" value="1"/>
</dbReference>
<evidence type="ECO:0000259" key="7">
    <source>
        <dbReference type="PROSITE" id="PS51918"/>
    </source>
</evidence>
<dbReference type="AlphaFoldDB" id="A0A644XQK9"/>
<dbReference type="Pfam" id="PF04055">
    <property type="entry name" value="Radical_SAM"/>
    <property type="match status" value="1"/>
</dbReference>
<keyword evidence="6" id="KW-0411">Iron-sulfur</keyword>
<dbReference type="GO" id="GO:0051539">
    <property type="term" value="F:4 iron, 4 sulfur cluster binding"/>
    <property type="evidence" value="ECO:0007669"/>
    <property type="project" value="UniProtKB-KW"/>
</dbReference>
<dbReference type="Gene3D" id="3.80.30.20">
    <property type="entry name" value="tm_1862 like domain"/>
    <property type="match status" value="1"/>
</dbReference>
<dbReference type="PROSITE" id="PS51918">
    <property type="entry name" value="RADICAL_SAM"/>
    <property type="match status" value="1"/>
</dbReference>
<keyword evidence="5" id="KW-0408">Iron</keyword>
<evidence type="ECO:0000256" key="2">
    <source>
        <dbReference type="ARBA" id="ARBA00022485"/>
    </source>
</evidence>
<dbReference type="PANTHER" id="PTHR11135">
    <property type="entry name" value="HISTONE ACETYLTRANSFERASE-RELATED"/>
    <property type="match status" value="1"/>
</dbReference>
<dbReference type="SUPFAM" id="SSF102114">
    <property type="entry name" value="Radical SAM enzymes"/>
    <property type="match status" value="1"/>
</dbReference>
<comment type="cofactor">
    <cofactor evidence="1">
        <name>[4Fe-4S] cluster</name>
        <dbReference type="ChEBI" id="CHEBI:49883"/>
    </cofactor>
</comment>
<dbReference type="InterPro" id="IPR007197">
    <property type="entry name" value="rSAM"/>
</dbReference>
<feature type="domain" description="Radical SAM core" evidence="7">
    <location>
        <begin position="17"/>
        <end position="261"/>
    </location>
</feature>
<dbReference type="InterPro" id="IPR005911">
    <property type="entry name" value="YhcC-like"/>
</dbReference>
<dbReference type="EMBL" id="VSSQ01002913">
    <property type="protein sequence ID" value="MPM18061.1"/>
    <property type="molecule type" value="Genomic_DNA"/>
</dbReference>
<dbReference type="InterPro" id="IPR039661">
    <property type="entry name" value="ELP3"/>
</dbReference>
<dbReference type="InterPro" id="IPR023404">
    <property type="entry name" value="rSAM_horseshoe"/>
</dbReference>
<evidence type="ECO:0000256" key="3">
    <source>
        <dbReference type="ARBA" id="ARBA00022691"/>
    </source>
</evidence>
<dbReference type="SFLD" id="SFLDG01091">
    <property type="entry name" value="uncharacterized_CHP01210-like"/>
    <property type="match status" value="1"/>
</dbReference>
<dbReference type="CDD" id="cd01335">
    <property type="entry name" value="Radical_SAM"/>
    <property type="match status" value="1"/>
</dbReference>
<gene>
    <name evidence="8" type="ORF">SDC9_64467</name>
</gene>